<comment type="caution">
    <text evidence="9">The sequence shown here is derived from an EMBL/GenBank/DDBJ whole genome shotgun (WGS) entry which is preliminary data.</text>
</comment>
<keyword evidence="3" id="KW-0238">DNA-binding</keyword>
<dbReference type="SMART" id="SM00415">
    <property type="entry name" value="HSF"/>
    <property type="match status" value="1"/>
</dbReference>
<feature type="compositionally biased region" description="Low complexity" evidence="7">
    <location>
        <begin position="276"/>
        <end position="291"/>
    </location>
</feature>
<dbReference type="InterPro" id="IPR036390">
    <property type="entry name" value="WH_DNA-bd_sf"/>
</dbReference>
<reference evidence="9 10" key="1">
    <citation type="submission" date="2016-03" db="EMBL/GenBank/DDBJ databases">
        <title>Choanephora cucurbitarum.</title>
        <authorList>
            <person name="Min B."/>
            <person name="Park H."/>
            <person name="Park J.-H."/>
            <person name="Shin H.-D."/>
            <person name="Choi I.-G."/>
        </authorList>
    </citation>
    <scope>NUCLEOTIDE SEQUENCE [LARGE SCALE GENOMIC DNA]</scope>
    <source>
        <strain evidence="9 10">KUS-F28377</strain>
    </source>
</reference>
<evidence type="ECO:0000313" key="10">
    <source>
        <dbReference type="Proteomes" id="UP000093000"/>
    </source>
</evidence>
<dbReference type="PANTHER" id="PTHR10015">
    <property type="entry name" value="HEAT SHOCK TRANSCRIPTION FACTOR"/>
    <property type="match status" value="1"/>
</dbReference>
<protein>
    <submittedName>
        <fullName evidence="9">Heat shock factor protein 2</fullName>
    </submittedName>
</protein>
<evidence type="ECO:0000313" key="9">
    <source>
        <dbReference type="EMBL" id="OBZ88121.1"/>
    </source>
</evidence>
<name>A0A1C7NG42_9FUNG</name>
<keyword evidence="10" id="KW-1185">Reference proteome</keyword>
<dbReference type="PANTHER" id="PTHR10015:SF427">
    <property type="entry name" value="HEAT SHOCK FACTOR PROTEIN"/>
    <property type="match status" value="1"/>
</dbReference>
<evidence type="ECO:0000256" key="5">
    <source>
        <dbReference type="RuleBase" id="RU004020"/>
    </source>
</evidence>
<sequence>MNYTYTTDTILGREQDRPFNAVVNQYAMFNERPSVMFDSNAIHSSPILSEETNPLMLIHPMNPIPTNQHFQHPWNPLHDDYSTHHHVAPSERGIAGFVSKLYQCLQSPESNQKYARWCQHEGKDMFVIDCIPEFTEIVLPRLFKHCKFASFVRQLNIYGFQRDTDARKSKDTKEKESCRWYHPCFKPNRRDLFHMIRRKATRYSRKSKAKASMSEEDPETILNVGFGDDESVEMDQDNMVLIVRDDHTRRSSSISSVNTMLPTLNYSTSQLQPGFSTSSEPPISASPTTSPSLVHHLSLESPSFQSDEDILSSFSPQDFRLQFYQMRQKHEQERKEYEGQLQKAFVQIDEQKLHIQQLEEALGFTKHSVKPTTGGYIDTCPTMPSFQLPQHRMVYSKSIIRPDNFYFQDKNDLLLSSPPLVPSNHPSPAGSWHPHVNYVDYHRNSLDEATNGIVTAGSSTVENMVKADELKSATMAYIDSKEKRGSLDVHPTMGFADYM</sequence>
<evidence type="ECO:0000256" key="3">
    <source>
        <dbReference type="ARBA" id="ARBA00023125"/>
    </source>
</evidence>
<dbReference type="InParanoid" id="A0A1C7NG42"/>
<dbReference type="Gene3D" id="1.10.10.10">
    <property type="entry name" value="Winged helix-like DNA-binding domain superfamily/Winged helix DNA-binding domain"/>
    <property type="match status" value="1"/>
</dbReference>
<dbReference type="STRING" id="101091.A0A1C7NG42"/>
<organism evidence="9 10">
    <name type="scientific">Choanephora cucurbitarum</name>
    <dbReference type="NCBI Taxonomy" id="101091"/>
    <lineage>
        <taxon>Eukaryota</taxon>
        <taxon>Fungi</taxon>
        <taxon>Fungi incertae sedis</taxon>
        <taxon>Mucoromycota</taxon>
        <taxon>Mucoromycotina</taxon>
        <taxon>Mucoromycetes</taxon>
        <taxon>Mucorales</taxon>
        <taxon>Mucorineae</taxon>
        <taxon>Choanephoraceae</taxon>
        <taxon>Choanephoroideae</taxon>
        <taxon>Choanephora</taxon>
    </lineage>
</organism>
<dbReference type="AlphaFoldDB" id="A0A1C7NG42"/>
<feature type="coiled-coil region" evidence="6">
    <location>
        <begin position="327"/>
        <end position="361"/>
    </location>
</feature>
<evidence type="ECO:0000256" key="2">
    <source>
        <dbReference type="ARBA" id="ARBA00006403"/>
    </source>
</evidence>
<dbReference type="InterPro" id="IPR000232">
    <property type="entry name" value="HSF_DNA-bd"/>
</dbReference>
<comment type="similarity">
    <text evidence="2 5">Belongs to the HSF family.</text>
</comment>
<evidence type="ECO:0000256" key="4">
    <source>
        <dbReference type="ARBA" id="ARBA00023242"/>
    </source>
</evidence>
<dbReference type="Pfam" id="PF00447">
    <property type="entry name" value="HSF_DNA-bind"/>
    <property type="match status" value="1"/>
</dbReference>
<feature type="domain" description="HSF-type DNA-binding" evidence="8">
    <location>
        <begin position="93"/>
        <end position="199"/>
    </location>
</feature>
<dbReference type="GO" id="GO:0003700">
    <property type="term" value="F:DNA-binding transcription factor activity"/>
    <property type="evidence" value="ECO:0007669"/>
    <property type="project" value="InterPro"/>
</dbReference>
<feature type="region of interest" description="Disordered" evidence="7">
    <location>
        <begin position="204"/>
        <end position="223"/>
    </location>
</feature>
<dbReference type="InterPro" id="IPR036388">
    <property type="entry name" value="WH-like_DNA-bd_sf"/>
</dbReference>
<dbReference type="Proteomes" id="UP000093000">
    <property type="component" value="Unassembled WGS sequence"/>
</dbReference>
<gene>
    <name evidence="9" type="primary">HSF2</name>
    <name evidence="9" type="ORF">A0J61_03840</name>
</gene>
<dbReference type="SUPFAM" id="SSF46785">
    <property type="entry name" value="Winged helix' DNA-binding domain"/>
    <property type="match status" value="1"/>
</dbReference>
<proteinExistence type="inferred from homology"/>
<evidence type="ECO:0000256" key="6">
    <source>
        <dbReference type="SAM" id="Coils"/>
    </source>
</evidence>
<comment type="subcellular location">
    <subcellularLocation>
        <location evidence="1">Nucleus</location>
    </subcellularLocation>
</comment>
<evidence type="ECO:0000256" key="7">
    <source>
        <dbReference type="SAM" id="MobiDB-lite"/>
    </source>
</evidence>
<keyword evidence="4" id="KW-0539">Nucleus</keyword>
<dbReference type="GO" id="GO:0043565">
    <property type="term" value="F:sequence-specific DNA binding"/>
    <property type="evidence" value="ECO:0007669"/>
    <property type="project" value="InterPro"/>
</dbReference>
<dbReference type="GO" id="GO:0005634">
    <property type="term" value="C:nucleus"/>
    <property type="evidence" value="ECO:0007669"/>
    <property type="project" value="UniProtKB-SubCell"/>
</dbReference>
<accession>A0A1C7NG42</accession>
<dbReference type="EMBL" id="LUGH01000174">
    <property type="protein sequence ID" value="OBZ88121.1"/>
    <property type="molecule type" value="Genomic_DNA"/>
</dbReference>
<keyword evidence="9" id="KW-0346">Stress response</keyword>
<dbReference type="OrthoDB" id="60033at2759"/>
<feature type="region of interest" description="Disordered" evidence="7">
    <location>
        <begin position="271"/>
        <end position="291"/>
    </location>
</feature>
<keyword evidence="6" id="KW-0175">Coiled coil</keyword>
<evidence type="ECO:0000256" key="1">
    <source>
        <dbReference type="ARBA" id="ARBA00004123"/>
    </source>
</evidence>
<evidence type="ECO:0000259" key="8">
    <source>
        <dbReference type="SMART" id="SM00415"/>
    </source>
</evidence>